<keyword evidence="4" id="KW-1185">Reference proteome</keyword>
<accession>A0ABQ6N5X0</accession>
<dbReference type="SMART" id="SM00248">
    <property type="entry name" value="ANK"/>
    <property type="match status" value="2"/>
</dbReference>
<proteinExistence type="predicted"/>
<dbReference type="SUPFAM" id="SSF48403">
    <property type="entry name" value="Ankyrin repeat"/>
    <property type="match status" value="1"/>
</dbReference>
<comment type="caution">
    <text evidence="3">The sequence shown here is derived from an EMBL/GenBank/DDBJ whole genome shotgun (WGS) entry which is preliminary data.</text>
</comment>
<feature type="chain" id="PRO_5045633416" description="Ankyrin repeat protein" evidence="2">
    <location>
        <begin position="18"/>
        <end position="235"/>
    </location>
</feature>
<feature type="signal peptide" evidence="2">
    <location>
        <begin position="1"/>
        <end position="17"/>
    </location>
</feature>
<dbReference type="Proteomes" id="UP001165060">
    <property type="component" value="Unassembled WGS sequence"/>
</dbReference>
<feature type="coiled-coil region" evidence="1">
    <location>
        <begin position="193"/>
        <end position="220"/>
    </location>
</feature>
<dbReference type="Gene3D" id="1.25.40.20">
    <property type="entry name" value="Ankyrin repeat-containing domain"/>
    <property type="match status" value="1"/>
</dbReference>
<evidence type="ECO:0000313" key="4">
    <source>
        <dbReference type="Proteomes" id="UP001165060"/>
    </source>
</evidence>
<keyword evidence="2" id="KW-0732">Signal</keyword>
<dbReference type="InterPro" id="IPR036770">
    <property type="entry name" value="Ankyrin_rpt-contain_sf"/>
</dbReference>
<keyword evidence="1" id="KW-0175">Coiled coil</keyword>
<evidence type="ECO:0000256" key="2">
    <source>
        <dbReference type="SAM" id="SignalP"/>
    </source>
</evidence>
<organism evidence="3 4">
    <name type="scientific">Tetraparma gracilis</name>
    <dbReference type="NCBI Taxonomy" id="2962635"/>
    <lineage>
        <taxon>Eukaryota</taxon>
        <taxon>Sar</taxon>
        <taxon>Stramenopiles</taxon>
        <taxon>Ochrophyta</taxon>
        <taxon>Bolidophyceae</taxon>
        <taxon>Parmales</taxon>
        <taxon>Triparmaceae</taxon>
        <taxon>Tetraparma</taxon>
    </lineage>
</organism>
<gene>
    <name evidence="3" type="ORF">TeGR_g13541</name>
</gene>
<reference evidence="3 4" key="1">
    <citation type="journal article" date="2023" name="Commun. Biol.">
        <title>Genome analysis of Parmales, the sister group of diatoms, reveals the evolutionary specialization of diatoms from phago-mixotrophs to photoautotrophs.</title>
        <authorList>
            <person name="Ban H."/>
            <person name="Sato S."/>
            <person name="Yoshikawa S."/>
            <person name="Yamada K."/>
            <person name="Nakamura Y."/>
            <person name="Ichinomiya M."/>
            <person name="Sato N."/>
            <person name="Blanc-Mathieu R."/>
            <person name="Endo H."/>
            <person name="Kuwata A."/>
            <person name="Ogata H."/>
        </authorList>
    </citation>
    <scope>NUCLEOTIDE SEQUENCE [LARGE SCALE GENOMIC DNA]</scope>
</reference>
<protein>
    <recommendedName>
        <fullName evidence="5">Ankyrin repeat protein</fullName>
    </recommendedName>
</protein>
<sequence>MFLKSLVLALAVGSSSAGVSHHSGFASLASPETYLEACAAADVTWFKHNYPNMIEPHSVNKLHAETRETCAHLAAYNSDQAGNVEIIRRFLNSGGRITEPLRVETGRNPTPMAVNVMEGNLDAVRMMLEHHVATDAPFRNTDDDADPLVNVMDVALEFAEGKEEGSAAMKIVRLLDFKGARASDGRGAPAVAVEVVEEIAEEVEEEIEAMEEIVEEVAEVAEVEVVEEQVAAADL</sequence>
<evidence type="ECO:0000313" key="3">
    <source>
        <dbReference type="EMBL" id="GMI40408.1"/>
    </source>
</evidence>
<dbReference type="InterPro" id="IPR002110">
    <property type="entry name" value="Ankyrin_rpt"/>
</dbReference>
<name>A0ABQ6N5X0_9STRA</name>
<evidence type="ECO:0000256" key="1">
    <source>
        <dbReference type="SAM" id="Coils"/>
    </source>
</evidence>
<dbReference type="EMBL" id="BRYB01000933">
    <property type="protein sequence ID" value="GMI40408.1"/>
    <property type="molecule type" value="Genomic_DNA"/>
</dbReference>
<evidence type="ECO:0008006" key="5">
    <source>
        <dbReference type="Google" id="ProtNLM"/>
    </source>
</evidence>